<dbReference type="EMBL" id="JBAWKB010000005">
    <property type="protein sequence ID" value="MFH6772859.1"/>
    <property type="molecule type" value="Genomic_DNA"/>
</dbReference>
<name>A0ABW7N1X9_9FLAO</name>
<evidence type="ECO:0000313" key="2">
    <source>
        <dbReference type="Proteomes" id="UP001610100"/>
    </source>
</evidence>
<sequence length="49" mass="5592">MTEYYGKIRIEGVGTAVPVSTYANSPSGAKKIIENQYKVRHWVQQMSKF</sequence>
<accession>A0ABW7N1X9</accession>
<gene>
    <name evidence="1" type="ORF">V8G58_13025</name>
</gene>
<dbReference type="RefSeq" id="WP_344742121.1">
    <property type="nucleotide sequence ID" value="NZ_BAABAY010000007.1"/>
</dbReference>
<dbReference type="Proteomes" id="UP001610100">
    <property type="component" value="Unassembled WGS sequence"/>
</dbReference>
<protein>
    <submittedName>
        <fullName evidence="1">Uncharacterized protein</fullName>
    </submittedName>
</protein>
<keyword evidence="2" id="KW-1185">Reference proteome</keyword>
<comment type="caution">
    <text evidence="1">The sequence shown here is derived from an EMBL/GenBank/DDBJ whole genome shotgun (WGS) entry which is preliminary data.</text>
</comment>
<evidence type="ECO:0000313" key="1">
    <source>
        <dbReference type="EMBL" id="MFH6772859.1"/>
    </source>
</evidence>
<organism evidence="1 2">
    <name type="scientific">Gaetbulibacter aestuarii</name>
    <dbReference type="NCBI Taxonomy" id="1502358"/>
    <lineage>
        <taxon>Bacteria</taxon>
        <taxon>Pseudomonadati</taxon>
        <taxon>Bacteroidota</taxon>
        <taxon>Flavobacteriia</taxon>
        <taxon>Flavobacteriales</taxon>
        <taxon>Flavobacteriaceae</taxon>
        <taxon>Gaetbulibacter</taxon>
    </lineage>
</organism>
<reference evidence="1 2" key="1">
    <citation type="submission" date="2024-02" db="EMBL/GenBank/DDBJ databases">
        <title>A Gaetbulibacter species isolated from tidal flats and genomic insights of their niches.</title>
        <authorList>
            <person name="Ye Y."/>
        </authorList>
    </citation>
    <scope>NUCLEOTIDE SEQUENCE [LARGE SCALE GENOMIC DNA]</scope>
    <source>
        <strain evidence="1 2">KYW382</strain>
    </source>
</reference>
<proteinExistence type="predicted"/>